<keyword evidence="1" id="KW-0812">Transmembrane</keyword>
<protein>
    <recommendedName>
        <fullName evidence="4">TraB/GumN family protein</fullName>
    </recommendedName>
</protein>
<feature type="transmembrane region" description="Helical" evidence="1">
    <location>
        <begin position="37"/>
        <end position="57"/>
    </location>
</feature>
<keyword evidence="1" id="KW-1133">Transmembrane helix</keyword>
<proteinExistence type="predicted"/>
<gene>
    <name evidence="2" type="ORF">HNP32_000271</name>
</gene>
<dbReference type="RefSeq" id="WP_184266166.1">
    <property type="nucleotide sequence ID" value="NZ_JACHKY010000001.1"/>
</dbReference>
<feature type="transmembrane region" description="Helical" evidence="1">
    <location>
        <begin position="12"/>
        <end position="31"/>
    </location>
</feature>
<accession>A0A7W7ILU3</accession>
<reference evidence="2 3" key="1">
    <citation type="submission" date="2020-08" db="EMBL/GenBank/DDBJ databases">
        <title>Functional genomics of gut bacteria from endangered species of beetles.</title>
        <authorList>
            <person name="Carlos-Shanley C."/>
        </authorList>
    </citation>
    <scope>NUCLEOTIDE SEQUENCE [LARGE SCALE GENOMIC DNA]</scope>
    <source>
        <strain evidence="2 3">S00123</strain>
    </source>
</reference>
<keyword evidence="3" id="KW-1185">Reference proteome</keyword>
<dbReference type="AlphaFoldDB" id="A0A7W7ILU3"/>
<name>A0A7W7ILU3_9CAUL</name>
<keyword evidence="1" id="KW-0472">Membrane</keyword>
<evidence type="ECO:0000256" key="1">
    <source>
        <dbReference type="SAM" id="Phobius"/>
    </source>
</evidence>
<feature type="transmembrane region" description="Helical" evidence="1">
    <location>
        <begin position="78"/>
        <end position="101"/>
    </location>
</feature>
<evidence type="ECO:0008006" key="4">
    <source>
        <dbReference type="Google" id="ProtNLM"/>
    </source>
</evidence>
<organism evidence="2 3">
    <name type="scientific">Brevundimonas bullata</name>
    <dbReference type="NCBI Taxonomy" id="13160"/>
    <lineage>
        <taxon>Bacteria</taxon>
        <taxon>Pseudomonadati</taxon>
        <taxon>Pseudomonadota</taxon>
        <taxon>Alphaproteobacteria</taxon>
        <taxon>Caulobacterales</taxon>
        <taxon>Caulobacteraceae</taxon>
        <taxon>Brevundimonas</taxon>
    </lineage>
</organism>
<dbReference type="EMBL" id="JACHKY010000001">
    <property type="protein sequence ID" value="MBB4796557.1"/>
    <property type="molecule type" value="Genomic_DNA"/>
</dbReference>
<comment type="caution">
    <text evidence="2">The sequence shown here is derived from an EMBL/GenBank/DDBJ whole genome shotgun (WGS) entry which is preliminary data.</text>
</comment>
<evidence type="ECO:0000313" key="3">
    <source>
        <dbReference type="Proteomes" id="UP000539957"/>
    </source>
</evidence>
<dbReference type="Proteomes" id="UP000539957">
    <property type="component" value="Unassembled WGS sequence"/>
</dbReference>
<evidence type="ECO:0000313" key="2">
    <source>
        <dbReference type="EMBL" id="MBB4796557.1"/>
    </source>
</evidence>
<sequence>MKGSTEVWLIRLSAILWFLLLVGMLLSLPILFDVGGWAVLGLAVLAGVLALPVAWSLRRLFSRQRSQPWRASLLKTALATFALLSILAAAPIYFLAFNAALRPVTVPLATLSNGKKTVVFQGMMHIGTESFYKGVVYDLERALTEGYVLFYEGVQPDPSADAWFSQTLAGGGDLSANYTALGKACGLDFQLNYFTLLDVDKAAHPERHVTADVTTADMKREYERLVRTDPAFAAYARSAEVKKDEATGSNIAKALAWLDRATPGQQVLIGTACRGVLNIVTVNDDESDPINKVVLDYRNRELAARIAQSPANKIYVTYGAGHLPGLLRDLKALDPAWEIKSLKWERTIDSPETLSGRLK</sequence>